<gene>
    <name evidence="3" type="ORF">RM573_15280</name>
</gene>
<protein>
    <submittedName>
        <fullName evidence="3">DUF4097 family beta strand repeat-containing protein</fullName>
    </submittedName>
</protein>
<evidence type="ECO:0000259" key="2">
    <source>
        <dbReference type="Pfam" id="PF13349"/>
    </source>
</evidence>
<feature type="chain" id="PRO_5046785811" evidence="1">
    <location>
        <begin position="22"/>
        <end position="315"/>
    </location>
</feature>
<name>A0ABU3A4T7_9GAMM</name>
<organism evidence="3 4">
    <name type="scientific">Thalassotalea castellviae</name>
    <dbReference type="NCBI Taxonomy" id="3075612"/>
    <lineage>
        <taxon>Bacteria</taxon>
        <taxon>Pseudomonadati</taxon>
        <taxon>Pseudomonadota</taxon>
        <taxon>Gammaproteobacteria</taxon>
        <taxon>Alteromonadales</taxon>
        <taxon>Colwelliaceae</taxon>
        <taxon>Thalassotalea</taxon>
    </lineage>
</organism>
<evidence type="ECO:0000313" key="3">
    <source>
        <dbReference type="EMBL" id="MDT0604964.1"/>
    </source>
</evidence>
<dbReference type="Pfam" id="PF13349">
    <property type="entry name" value="DUF4097"/>
    <property type="match status" value="1"/>
</dbReference>
<feature type="signal peptide" evidence="1">
    <location>
        <begin position="1"/>
        <end position="21"/>
    </location>
</feature>
<feature type="domain" description="DUF4097" evidence="2">
    <location>
        <begin position="36"/>
        <end position="312"/>
    </location>
</feature>
<evidence type="ECO:0000256" key="1">
    <source>
        <dbReference type="SAM" id="SignalP"/>
    </source>
</evidence>
<dbReference type="InterPro" id="IPR025164">
    <property type="entry name" value="Toastrack_DUF4097"/>
</dbReference>
<accession>A0ABU3A4T7</accession>
<dbReference type="Proteomes" id="UP001266357">
    <property type="component" value="Unassembled WGS sequence"/>
</dbReference>
<reference evidence="3 4" key="1">
    <citation type="submission" date="2023-09" db="EMBL/GenBank/DDBJ databases">
        <authorList>
            <person name="Rey-Velasco X."/>
        </authorList>
    </citation>
    <scope>NUCLEOTIDE SEQUENCE [LARGE SCALE GENOMIC DNA]</scope>
    <source>
        <strain evidence="3 4">W431</strain>
    </source>
</reference>
<sequence length="315" mass="33660">MRIIINLCVIALTALSLPSVAGESIDKSLSVDGATNISVENLRGKVKILAWDKSTVAVTGEIDDKAERFIFEKDGAFIKVKTVMPHHMKSSWHEQGSNLTIHVPKHLRLDFQGVSTDVIVEGLTKSTEVKSVSGNIQVNSLSELIEITSVSGDITSENLSGKIDLSSVSGDIYDKASKGRISLKAVSGHLKTRTQANEVFVNTVSGEIDIMMGDVDELVISTVSGDVDGELSLNTNGLIKMSSVSGDINLGFTNDVQASFRMKSNAGGDLVNKITQDKAKHAKYGPSSKLYFATGNGKASVKASTVSGRLKVYKK</sequence>
<evidence type="ECO:0000313" key="4">
    <source>
        <dbReference type="Proteomes" id="UP001266357"/>
    </source>
</evidence>
<comment type="caution">
    <text evidence="3">The sequence shown here is derived from an EMBL/GenBank/DDBJ whole genome shotgun (WGS) entry which is preliminary data.</text>
</comment>
<proteinExistence type="predicted"/>
<keyword evidence="1" id="KW-0732">Signal</keyword>
<dbReference type="EMBL" id="JAVRIF010000010">
    <property type="protein sequence ID" value="MDT0604964.1"/>
    <property type="molecule type" value="Genomic_DNA"/>
</dbReference>
<dbReference type="RefSeq" id="WP_311583963.1">
    <property type="nucleotide sequence ID" value="NZ_JAVRIF010000010.1"/>
</dbReference>
<keyword evidence="4" id="KW-1185">Reference proteome</keyword>